<comment type="caution">
    <text evidence="1">The sequence shown here is derived from an EMBL/GenBank/DDBJ whole genome shotgun (WGS) entry which is preliminary data.</text>
</comment>
<dbReference type="OrthoDB" id="812756at2759"/>
<dbReference type="AlphaFoldDB" id="A0A7J8UAH0"/>
<name>A0A7J8UAH0_9ROSI</name>
<dbReference type="EMBL" id="JABFAB010000005">
    <property type="protein sequence ID" value="MBA0647403.1"/>
    <property type="molecule type" value="Genomic_DNA"/>
</dbReference>
<proteinExistence type="predicted"/>
<accession>A0A7J8UAH0</accession>
<gene>
    <name evidence="1" type="ORF">Goklo_015288</name>
</gene>
<protein>
    <submittedName>
        <fullName evidence="1">Uncharacterized protein</fullName>
    </submittedName>
</protein>
<reference evidence="1 2" key="1">
    <citation type="journal article" date="2019" name="Genome Biol. Evol.">
        <title>Insights into the evolution of the New World diploid cottons (Gossypium, subgenus Houzingenia) based on genome sequencing.</title>
        <authorList>
            <person name="Grover C.E."/>
            <person name="Arick M.A. 2nd"/>
            <person name="Thrash A."/>
            <person name="Conover J.L."/>
            <person name="Sanders W.S."/>
            <person name="Peterson D.G."/>
            <person name="Frelichowski J.E."/>
            <person name="Scheffler J.A."/>
            <person name="Scheffler B.E."/>
            <person name="Wendel J.F."/>
        </authorList>
    </citation>
    <scope>NUCLEOTIDE SEQUENCE [LARGE SCALE GENOMIC DNA]</scope>
    <source>
        <strain evidence="1">57</strain>
        <tissue evidence="1">Leaf</tissue>
    </source>
</reference>
<evidence type="ECO:0000313" key="1">
    <source>
        <dbReference type="EMBL" id="MBA0647403.1"/>
    </source>
</evidence>
<evidence type="ECO:0000313" key="2">
    <source>
        <dbReference type="Proteomes" id="UP000593573"/>
    </source>
</evidence>
<organism evidence="1 2">
    <name type="scientific">Gossypium klotzschianum</name>
    <dbReference type="NCBI Taxonomy" id="34286"/>
    <lineage>
        <taxon>Eukaryota</taxon>
        <taxon>Viridiplantae</taxon>
        <taxon>Streptophyta</taxon>
        <taxon>Embryophyta</taxon>
        <taxon>Tracheophyta</taxon>
        <taxon>Spermatophyta</taxon>
        <taxon>Magnoliopsida</taxon>
        <taxon>eudicotyledons</taxon>
        <taxon>Gunneridae</taxon>
        <taxon>Pentapetalae</taxon>
        <taxon>rosids</taxon>
        <taxon>malvids</taxon>
        <taxon>Malvales</taxon>
        <taxon>Malvaceae</taxon>
        <taxon>Malvoideae</taxon>
        <taxon>Gossypium</taxon>
    </lineage>
</organism>
<dbReference type="Proteomes" id="UP000593573">
    <property type="component" value="Unassembled WGS sequence"/>
</dbReference>
<sequence>MKIIACKPLEHIYDTKALNEIIQSSVLEWNISKKKIKETCFSDQGSFPSTHWFIGCTFIKDGFHEMDMFTMNMPMKPEICLNPLQT</sequence>
<keyword evidence="2" id="KW-1185">Reference proteome</keyword>